<gene>
    <name evidence="2" type="ORF">PR048_027253</name>
</gene>
<comment type="caution">
    <text evidence="2">The sequence shown here is derived from an EMBL/GenBank/DDBJ whole genome shotgun (WGS) entry which is preliminary data.</text>
</comment>
<keyword evidence="3" id="KW-1185">Reference proteome</keyword>
<feature type="domain" description="Integrase zinc-binding" evidence="1">
    <location>
        <begin position="248"/>
        <end position="297"/>
    </location>
</feature>
<reference evidence="2 3" key="1">
    <citation type="submission" date="2023-02" db="EMBL/GenBank/DDBJ databases">
        <title>LHISI_Scaffold_Assembly.</title>
        <authorList>
            <person name="Stuart O.P."/>
            <person name="Cleave R."/>
            <person name="Magrath M.J.L."/>
            <person name="Mikheyev A.S."/>
        </authorList>
    </citation>
    <scope>NUCLEOTIDE SEQUENCE [LARGE SCALE GENOMIC DNA]</scope>
    <source>
        <strain evidence="2">Daus_M_001</strain>
        <tissue evidence="2">Leg muscle</tissue>
    </source>
</reference>
<dbReference type="PANTHER" id="PTHR47331">
    <property type="entry name" value="PHD-TYPE DOMAIN-CONTAINING PROTEIN"/>
    <property type="match status" value="1"/>
</dbReference>
<name>A0ABQ9GEY0_9NEOP</name>
<evidence type="ECO:0000313" key="3">
    <source>
        <dbReference type="Proteomes" id="UP001159363"/>
    </source>
</evidence>
<dbReference type="Proteomes" id="UP001159363">
    <property type="component" value="Chromosome 11"/>
</dbReference>
<organism evidence="2 3">
    <name type="scientific">Dryococelus australis</name>
    <dbReference type="NCBI Taxonomy" id="614101"/>
    <lineage>
        <taxon>Eukaryota</taxon>
        <taxon>Metazoa</taxon>
        <taxon>Ecdysozoa</taxon>
        <taxon>Arthropoda</taxon>
        <taxon>Hexapoda</taxon>
        <taxon>Insecta</taxon>
        <taxon>Pterygota</taxon>
        <taxon>Neoptera</taxon>
        <taxon>Polyneoptera</taxon>
        <taxon>Phasmatodea</taxon>
        <taxon>Verophasmatodea</taxon>
        <taxon>Anareolatae</taxon>
        <taxon>Phasmatidae</taxon>
        <taxon>Eurycanthinae</taxon>
        <taxon>Dryococelus</taxon>
    </lineage>
</organism>
<sequence length="327" mass="37402">MNEFYVDDLLSGADSIPAALKLQTELISLLACGSFQLRQWSSNAPEILEAVPLDMRRSTLPLSFSEDSMIKTLGFEWHPTVHVIKWSWSDPVWLHEPGPLQDSAVVKPDQDIVENERKITVATAHIVPESSLLSRWSSLRQLPRVTAWCLRFGKTCKTLHTERVSHPITVYELHTALLHWVIIVQSENFSEEIHCLKNDKPLPLKSRIASLSLLLYKDRVLRVGGRLQKVCISEEQKHPVLLPPHNPLTKLIILHRHLTNLHAGLQLVQLIIQQRFWILRARDTIRHVLRTCVTCCRQWAATTTQIMVDLLAAIVHPSRPFLHCGVY</sequence>
<protein>
    <recommendedName>
        <fullName evidence="1">Integrase zinc-binding domain-containing protein</fullName>
    </recommendedName>
</protein>
<accession>A0ABQ9GEY0</accession>
<dbReference type="EMBL" id="JARBHB010000012">
    <property type="protein sequence ID" value="KAJ8870951.1"/>
    <property type="molecule type" value="Genomic_DNA"/>
</dbReference>
<proteinExistence type="predicted"/>
<evidence type="ECO:0000259" key="1">
    <source>
        <dbReference type="Pfam" id="PF17921"/>
    </source>
</evidence>
<dbReference type="Pfam" id="PF17921">
    <property type="entry name" value="Integrase_H2C2"/>
    <property type="match status" value="1"/>
</dbReference>
<evidence type="ECO:0000313" key="2">
    <source>
        <dbReference type="EMBL" id="KAJ8870951.1"/>
    </source>
</evidence>
<dbReference type="InterPro" id="IPR041588">
    <property type="entry name" value="Integrase_H2C2"/>
</dbReference>